<evidence type="ECO:0000313" key="2">
    <source>
        <dbReference type="Proteomes" id="UP000315947"/>
    </source>
</evidence>
<name>A0ABX5WUS9_9GAMM</name>
<dbReference type="RefSeq" id="WP_144045056.1">
    <property type="nucleotide sequence ID" value="NZ_CP041614.1"/>
</dbReference>
<sequence>MATFDYVVETVTWHAQAGVTEQQMILAIQMMLADLKVLPGFIHELLTLAPDGSWMQLYYWQTAADAHNSNQLMADKASFNDLIALLNPQSIKIEIYQPVQTSSALKF</sequence>
<proteinExistence type="predicted"/>
<reference evidence="1 2" key="1">
    <citation type="submission" date="2019-07" db="EMBL/GenBank/DDBJ databases">
        <title>Shewanella sp. YLB-06 whole genomic sequence.</title>
        <authorList>
            <person name="Yu L."/>
        </authorList>
    </citation>
    <scope>NUCLEOTIDE SEQUENCE [LARGE SCALE GENOMIC DNA]</scope>
    <source>
        <strain evidence="1 2">YLB-06</strain>
    </source>
</reference>
<evidence type="ECO:0008006" key="3">
    <source>
        <dbReference type="Google" id="ProtNLM"/>
    </source>
</evidence>
<evidence type="ECO:0000313" key="1">
    <source>
        <dbReference type="EMBL" id="QDO82668.1"/>
    </source>
</evidence>
<organism evidence="1 2">
    <name type="scientific">Shewanella psychropiezotolerans</name>
    <dbReference type="NCBI Taxonomy" id="2593655"/>
    <lineage>
        <taxon>Bacteria</taxon>
        <taxon>Pseudomonadati</taxon>
        <taxon>Pseudomonadota</taxon>
        <taxon>Gammaproteobacteria</taxon>
        <taxon>Alteromonadales</taxon>
        <taxon>Shewanellaceae</taxon>
        <taxon>Shewanella</taxon>
    </lineage>
</organism>
<dbReference type="EMBL" id="CP041614">
    <property type="protein sequence ID" value="QDO82668.1"/>
    <property type="molecule type" value="Genomic_DNA"/>
</dbReference>
<gene>
    <name evidence="1" type="ORF">FM037_04735</name>
</gene>
<dbReference type="Proteomes" id="UP000315947">
    <property type="component" value="Chromosome"/>
</dbReference>
<accession>A0ABX5WUS9</accession>
<protein>
    <recommendedName>
        <fullName evidence="3">ABM domain-containing protein</fullName>
    </recommendedName>
</protein>
<keyword evidence="2" id="KW-1185">Reference proteome</keyword>